<dbReference type="EMBL" id="RAQK01000001">
    <property type="protein sequence ID" value="RKE97630.1"/>
    <property type="molecule type" value="Genomic_DNA"/>
</dbReference>
<protein>
    <submittedName>
        <fullName evidence="1">Uncharacterized protein</fullName>
    </submittedName>
</protein>
<dbReference type="OrthoDB" id="2606812at2"/>
<gene>
    <name evidence="1" type="ORF">C8N30_2247</name>
</gene>
<dbReference type="AlphaFoldDB" id="A0A420DTX7"/>
<evidence type="ECO:0000313" key="2">
    <source>
        <dbReference type="Proteomes" id="UP000284407"/>
    </source>
</evidence>
<sequence>MWSSESYFAKAHGYWLRGTNRERGSNDHKLAVALCIEFTIRGVLCSINPALNAAFDEDSLLFAVGVTPNKSPKSVDLITAFNRLHRLIPEISDEEAKAIKALVDVRNRELHSDEAAFEGMDLDAIVPSLLSFLARVIDQTGNDLEQLLTPSDAKQAREMHAAMAKDRSRGVRDLIKVQKDRFYRLPEAEQAKKREEHTPSYSSATMKTGHHIRAHKCPSCAGLGILGGAPVGRSSVLLDDDGIYQETRIVPSVFACKICNLEIKGLDELIAAKIPHEFVSRDEVDAVDHFGIDVMEYVNPEEIVREYHYEHEYMDE</sequence>
<organism evidence="1 2">
    <name type="scientific">Sulfitobacter guttiformis</name>
    <dbReference type="NCBI Taxonomy" id="74349"/>
    <lineage>
        <taxon>Bacteria</taxon>
        <taxon>Pseudomonadati</taxon>
        <taxon>Pseudomonadota</taxon>
        <taxon>Alphaproteobacteria</taxon>
        <taxon>Rhodobacterales</taxon>
        <taxon>Roseobacteraceae</taxon>
        <taxon>Sulfitobacter</taxon>
    </lineage>
</organism>
<comment type="caution">
    <text evidence="1">The sequence shown here is derived from an EMBL/GenBank/DDBJ whole genome shotgun (WGS) entry which is preliminary data.</text>
</comment>
<dbReference type="RefSeq" id="WP_037967747.1">
    <property type="nucleotide sequence ID" value="NZ_RAQK01000001.1"/>
</dbReference>
<reference evidence="1 2" key="1">
    <citation type="submission" date="2018-09" db="EMBL/GenBank/DDBJ databases">
        <title>Genomic Encyclopedia of Archaeal and Bacterial Type Strains, Phase II (KMG-II): from individual species to whole genera.</title>
        <authorList>
            <person name="Goeker M."/>
        </authorList>
    </citation>
    <scope>NUCLEOTIDE SEQUENCE [LARGE SCALE GENOMIC DNA]</scope>
    <source>
        <strain evidence="1 2">DSM 11458</strain>
    </source>
</reference>
<dbReference type="Proteomes" id="UP000284407">
    <property type="component" value="Unassembled WGS sequence"/>
</dbReference>
<evidence type="ECO:0000313" key="1">
    <source>
        <dbReference type="EMBL" id="RKE97630.1"/>
    </source>
</evidence>
<accession>A0A420DTX7</accession>
<proteinExistence type="predicted"/>
<name>A0A420DTX7_9RHOB</name>
<keyword evidence="2" id="KW-1185">Reference proteome</keyword>